<reference evidence="1 2" key="1">
    <citation type="submission" date="2013-10" db="EMBL/GenBank/DDBJ databases">
        <title>Antibiotic resistance diversity of beta-lactamase producers in the General Hospital Vienna.</title>
        <authorList>
            <person name="Barisic I."/>
            <person name="Mitteregger D."/>
            <person name="Hirschl A.M."/>
            <person name="Noehammer C."/>
            <person name="Wiesinger-Mayr H."/>
        </authorList>
    </citation>
    <scope>NUCLEOTIDE SEQUENCE [LARGE SCALE GENOMIC DNA]</scope>
    <source>
        <strain evidence="1 2">ISC11</strain>
    </source>
</reference>
<dbReference type="EMBL" id="CBWP010000014">
    <property type="protein sequence ID" value="CDL36570.1"/>
    <property type="molecule type" value="Genomic_DNA"/>
</dbReference>
<comment type="caution">
    <text evidence="1">The sequence shown here is derived from an EMBL/GenBank/DDBJ whole genome shotgun (WGS) entry which is preliminary data.</text>
</comment>
<evidence type="ECO:0000313" key="2">
    <source>
        <dbReference type="Proteomes" id="UP000019194"/>
    </source>
</evidence>
<evidence type="ECO:0000313" key="1">
    <source>
        <dbReference type="EMBL" id="CDL36570.1"/>
    </source>
</evidence>
<sequence length="48" mass="5462">MNENVISNMALIRKYPLAKRIVAKSQLLILKTSPIFWNKNSGFALIKS</sequence>
<protein>
    <submittedName>
        <fullName evidence="1">Uncharacterized protein</fullName>
    </submittedName>
</protein>
<proteinExistence type="predicted"/>
<dbReference type="AlphaFoldDB" id="A0A7G2IHZ0"/>
<organism evidence="1 2">
    <name type="scientific">Citrobacter freundii</name>
    <dbReference type="NCBI Taxonomy" id="546"/>
    <lineage>
        <taxon>Bacteria</taxon>
        <taxon>Pseudomonadati</taxon>
        <taxon>Pseudomonadota</taxon>
        <taxon>Gammaproteobacteria</taxon>
        <taxon>Enterobacterales</taxon>
        <taxon>Enterobacteriaceae</taxon>
        <taxon>Citrobacter</taxon>
        <taxon>Citrobacter freundii complex</taxon>
    </lineage>
</organism>
<accession>A0A7G2IHZ0</accession>
<name>A0A7G2IHZ0_CITFR</name>
<dbReference type="Proteomes" id="UP000019194">
    <property type="component" value="Unassembled WGS sequence"/>
</dbReference>